<dbReference type="Proteomes" id="UP000001058">
    <property type="component" value="Unassembled WGS sequence"/>
</dbReference>
<dbReference type="PROSITE" id="PS50297">
    <property type="entry name" value="ANK_REP_REGION"/>
    <property type="match status" value="1"/>
</dbReference>
<feature type="region of interest" description="Disordered" evidence="5">
    <location>
        <begin position="269"/>
        <end position="318"/>
    </location>
</feature>
<dbReference type="AlphaFoldDB" id="D8UM93"/>
<feature type="compositionally biased region" description="Low complexity" evidence="5">
    <location>
        <begin position="617"/>
        <end position="630"/>
    </location>
</feature>
<dbReference type="SMART" id="SM00248">
    <property type="entry name" value="ANK"/>
    <property type="match status" value="3"/>
</dbReference>
<feature type="non-terminal residue" evidence="6">
    <location>
        <position position="780"/>
    </location>
</feature>
<dbReference type="PANTHER" id="PTHR24161">
    <property type="entry name" value="ANK_REP_REGION DOMAIN-CONTAINING PROTEIN-RELATED"/>
    <property type="match status" value="1"/>
</dbReference>
<dbReference type="STRING" id="3068.D8UM93"/>
<evidence type="ECO:0000256" key="4">
    <source>
        <dbReference type="SAM" id="Coils"/>
    </source>
</evidence>
<dbReference type="RefSeq" id="XP_002959779.1">
    <property type="nucleotide sequence ID" value="XM_002959733.1"/>
</dbReference>
<evidence type="ECO:0000256" key="1">
    <source>
        <dbReference type="ARBA" id="ARBA00022737"/>
    </source>
</evidence>
<evidence type="ECO:0000256" key="2">
    <source>
        <dbReference type="ARBA" id="ARBA00023043"/>
    </source>
</evidence>
<feature type="compositionally biased region" description="Basic residues" evidence="5">
    <location>
        <begin position="298"/>
        <end position="310"/>
    </location>
</feature>
<feature type="region of interest" description="Disordered" evidence="5">
    <location>
        <begin position="432"/>
        <end position="476"/>
    </location>
</feature>
<dbReference type="OrthoDB" id="549992at2759"/>
<keyword evidence="7" id="KW-1185">Reference proteome</keyword>
<feature type="compositionally biased region" description="Low complexity" evidence="5">
    <location>
        <begin position="432"/>
        <end position="443"/>
    </location>
</feature>
<feature type="compositionally biased region" description="Pro residues" evidence="5">
    <location>
        <begin position="403"/>
        <end position="415"/>
    </location>
</feature>
<feature type="repeat" description="ANK" evidence="3">
    <location>
        <begin position="8"/>
        <end position="40"/>
    </location>
</feature>
<keyword evidence="4" id="KW-0175">Coiled coil</keyword>
<feature type="repeat" description="ANK" evidence="3">
    <location>
        <begin position="51"/>
        <end position="73"/>
    </location>
</feature>
<feature type="coiled-coil region" evidence="4">
    <location>
        <begin position="188"/>
        <end position="215"/>
    </location>
</feature>
<keyword evidence="2 3" id="KW-0040">ANK repeat</keyword>
<feature type="region of interest" description="Disordered" evidence="5">
    <location>
        <begin position="332"/>
        <end position="362"/>
    </location>
</feature>
<evidence type="ECO:0000256" key="5">
    <source>
        <dbReference type="SAM" id="MobiDB-lite"/>
    </source>
</evidence>
<feature type="region of interest" description="Disordered" evidence="5">
    <location>
        <begin position="375"/>
        <end position="420"/>
    </location>
</feature>
<feature type="non-terminal residue" evidence="6">
    <location>
        <position position="1"/>
    </location>
</feature>
<feature type="compositionally biased region" description="Low complexity" evidence="5">
    <location>
        <begin position="463"/>
        <end position="476"/>
    </location>
</feature>
<keyword evidence="1" id="KW-0677">Repeat</keyword>
<feature type="compositionally biased region" description="Low complexity" evidence="5">
    <location>
        <begin position="351"/>
        <end position="362"/>
    </location>
</feature>
<dbReference type="PANTHER" id="PTHR24161:SF85">
    <property type="entry name" value="PALMITOYLTRANSFERASE HIP14"/>
    <property type="match status" value="1"/>
</dbReference>
<proteinExistence type="predicted"/>
<reference evidence="6 7" key="1">
    <citation type="journal article" date="2010" name="Science">
        <title>Genomic analysis of organismal complexity in the multicellular green alga Volvox carteri.</title>
        <authorList>
            <person name="Prochnik S.E."/>
            <person name="Umen J."/>
            <person name="Nedelcu A.M."/>
            <person name="Hallmann A."/>
            <person name="Miller S.M."/>
            <person name="Nishii I."/>
            <person name="Ferris P."/>
            <person name="Kuo A."/>
            <person name="Mitros T."/>
            <person name="Fritz-Laylin L.K."/>
            <person name="Hellsten U."/>
            <person name="Chapman J."/>
            <person name="Simakov O."/>
            <person name="Rensing S.A."/>
            <person name="Terry A."/>
            <person name="Pangilinan J."/>
            <person name="Kapitonov V."/>
            <person name="Jurka J."/>
            <person name="Salamov A."/>
            <person name="Shapiro H."/>
            <person name="Schmutz J."/>
            <person name="Grimwood J."/>
            <person name="Lindquist E."/>
            <person name="Lucas S."/>
            <person name="Grigoriev I.V."/>
            <person name="Schmitt R."/>
            <person name="Kirk D."/>
            <person name="Rokhsar D.S."/>
        </authorList>
    </citation>
    <scope>NUCLEOTIDE SEQUENCE [LARGE SCALE GENOMIC DNA]</scope>
    <source>
        <strain evidence="7">f. Nagariensis / Eve</strain>
    </source>
</reference>
<feature type="compositionally biased region" description="Low complexity" evidence="5">
    <location>
        <begin position="583"/>
        <end position="595"/>
    </location>
</feature>
<dbReference type="KEGG" id="vcn:VOLCADRAFT_101298"/>
<accession>D8UM93</accession>
<dbReference type="SUPFAM" id="SSF48403">
    <property type="entry name" value="Ankyrin repeat"/>
    <property type="match status" value="1"/>
</dbReference>
<gene>
    <name evidence="6" type="ORF">VOLCADRAFT_101298</name>
</gene>
<evidence type="ECO:0000256" key="3">
    <source>
        <dbReference type="PROSITE-ProRule" id="PRU00023"/>
    </source>
</evidence>
<dbReference type="EMBL" id="GL378929">
    <property type="protein sequence ID" value="EFJ39156.1"/>
    <property type="molecule type" value="Genomic_DNA"/>
</dbReference>
<protein>
    <submittedName>
        <fullName evidence="6">Uncharacterized protein</fullName>
    </submittedName>
</protein>
<feature type="region of interest" description="Disordered" evidence="5">
    <location>
        <begin position="582"/>
        <end position="739"/>
    </location>
</feature>
<dbReference type="InterPro" id="IPR002110">
    <property type="entry name" value="Ankyrin_rpt"/>
</dbReference>
<name>D8UM93_VOLCA</name>
<evidence type="ECO:0000313" key="7">
    <source>
        <dbReference type="Proteomes" id="UP000001058"/>
    </source>
</evidence>
<feature type="compositionally biased region" description="Low complexity" evidence="5">
    <location>
        <begin position="649"/>
        <end position="669"/>
    </location>
</feature>
<dbReference type="GeneID" id="9614735"/>
<dbReference type="InterPro" id="IPR036770">
    <property type="entry name" value="Ankyrin_rpt-contain_sf"/>
</dbReference>
<sequence length="780" mass="78747">YVDSVDSFGFTPLHYATWADRKSVMMLLVGFDADIIARSQVLHKALYNLPPGSTPLHIACLMGDLDRVKLLLRAYYETTADLLPSQTALLNTAERRRRARSHPDPRFILTRTQKLPFHIAARAGHRHLLDWLDPSIPLMFLLGGEEGETAAPGGPGEGQQQQQQQGAGGLVALVGVSRLTVIAAKALHRALVASLDSAEEDIRRHEAAAAAAAARRRRREERRLAKEAAAAAAAAALKQGKNTLPGANVDTGSTGLGGRLRRLLAARGRQEGEGGGGGSGAAAAAAGRESGGFGWRPWRSRTVRRGRKKATGAPAGVAAAVAEPVAAPATLSTALGNSSQRSPRRRRRRSATGVTGRVAAPTGVAAATTTTVAQSADGVESLGDGGDGVAAVYGSNESAVEPSQPPEALQPPGPPSGIGILNTNLRLRIFRSSNSQRQQQQRSSRSEREDGAGSSTAADGLDGSSQPAGPSAATAAAAAAPPAAGNVGGGGGTAVLGSPTGVADGSGGSGGGGGLALSLTRTVLQRLYRVSSSRQSNGAATWDAAQAQQLNERLMRAGITIPDGPDEAVAYFTLQQELPQRNAAAASQAAEAAASNPGGPLFDSEPDLAPEPNPDQDLLSPALSAADPLPIRSAGASRAPSCRTSFQLPGTAAGATSGSGSGSRRPSSGLIPPSVLPPGQRRRSRSSLSDDGGGAAAATVAAGGTSSSEERQPQPRQHAAAAAAAAVDDLPLLSDHPGEMETAVAAATVAAAGGSDITHGTTVTAAAAGEGAGGNGRTTA</sequence>
<feature type="compositionally biased region" description="Low complexity" evidence="5">
    <location>
        <begin position="686"/>
        <end position="707"/>
    </location>
</feature>
<dbReference type="PROSITE" id="PS50088">
    <property type="entry name" value="ANK_REPEAT"/>
    <property type="match status" value="2"/>
</dbReference>
<evidence type="ECO:0000313" key="6">
    <source>
        <dbReference type="EMBL" id="EFJ39156.1"/>
    </source>
</evidence>
<dbReference type="Gene3D" id="1.25.40.20">
    <property type="entry name" value="Ankyrin repeat-containing domain"/>
    <property type="match status" value="1"/>
</dbReference>
<dbReference type="InParanoid" id="D8UM93"/>
<organism evidence="7">
    <name type="scientific">Volvox carteri f. nagariensis</name>
    <dbReference type="NCBI Taxonomy" id="3068"/>
    <lineage>
        <taxon>Eukaryota</taxon>
        <taxon>Viridiplantae</taxon>
        <taxon>Chlorophyta</taxon>
        <taxon>core chlorophytes</taxon>
        <taxon>Chlorophyceae</taxon>
        <taxon>CS clade</taxon>
        <taxon>Chlamydomonadales</taxon>
        <taxon>Volvocaceae</taxon>
        <taxon>Volvox</taxon>
    </lineage>
</organism>
<dbReference type="Pfam" id="PF00023">
    <property type="entry name" value="Ank"/>
    <property type="match status" value="2"/>
</dbReference>